<dbReference type="Gene3D" id="1.10.10.60">
    <property type="entry name" value="Homeodomain-like"/>
    <property type="match status" value="1"/>
</dbReference>
<name>A0A9P0P025_ACAOB</name>
<proteinExistence type="predicted"/>
<dbReference type="Pfam" id="PF03184">
    <property type="entry name" value="DDE_1"/>
    <property type="match status" value="1"/>
</dbReference>
<dbReference type="PANTHER" id="PTHR19303">
    <property type="entry name" value="TRANSPOSON"/>
    <property type="match status" value="1"/>
</dbReference>
<protein>
    <recommendedName>
        <fullName evidence="8">HTH psq-type domain-containing protein</fullName>
    </recommendedName>
</protein>
<accession>A0A9P0P025</accession>
<evidence type="ECO:0000313" key="6">
    <source>
        <dbReference type="EMBL" id="CAH1959809.1"/>
    </source>
</evidence>
<reference evidence="6" key="1">
    <citation type="submission" date="2022-03" db="EMBL/GenBank/DDBJ databases">
        <authorList>
            <person name="Sayadi A."/>
        </authorList>
    </citation>
    <scope>NUCLEOTIDE SEQUENCE</scope>
</reference>
<evidence type="ECO:0000259" key="4">
    <source>
        <dbReference type="Pfam" id="PF03184"/>
    </source>
</evidence>
<dbReference type="OrthoDB" id="6762971at2759"/>
<dbReference type="Gene3D" id="3.30.420.10">
    <property type="entry name" value="Ribonuclease H-like superfamily/Ribonuclease H"/>
    <property type="match status" value="1"/>
</dbReference>
<evidence type="ECO:0000256" key="1">
    <source>
        <dbReference type="ARBA" id="ARBA00004123"/>
    </source>
</evidence>
<sequence>MHPDLADRLVDSSHYHAKMLQVVEPRPHHKRCSTIVLPRRSSLYTKMSSHGNDGQTTQKKGTWDPANMHKAVEKVLNHKISARQAAERYQVPRSTLNDRVRAIKSNKEMSIEPVMGRFHNTFAPEHEEILASHVKDLANRLMPLNRQEFLRLAFQLAEKLKLPHQFNKEKQSAGKNYYYSFMKRHSDLSLRTAESTSLMRAVGFNRPQVMRFFDGLETLMERFKFTPYKIWNCDETGVSIVQKHAKVLATKNQRQVGKLTSAERGKNVTVLFAMSAGGEAQPNGWMNAELFLKWMQHFVQYSNPTAQNPVLLILDGHASHKDLDVIEFARKNNIHMLSTPPHTTHKLQPLDRTFMKPFKSAYNDACDLWMRANPAIRISEYEIAGFVAIAFNRVSRMDIAVNGFHCTGIHPFDRNIFSDLDFIGSDMTNVTESQSATESSLSHSQLTEPTPSTSACSNLSNSISTQRELTSISSRQLGSQTPTSNLLADITTSIQSETQTTPTHAESEILSIQQVETQTEVIADKSRENFKAALTELSPVPDASKRRTTVRRRKAERSEIITSSPYKRMLEEKRADKRNVEQLKKKVNVSEKDVIKKGKACCQEEMSVRKQKQIKTKTYLLLVDRLKKQFVLCVPNLTKRIGYNVETARFGSTRLVQTYQSYLISIFAIIVLYKWLLNHWPVLEANFFESDFF</sequence>
<organism evidence="6 7">
    <name type="scientific">Acanthoscelides obtectus</name>
    <name type="common">Bean weevil</name>
    <name type="synonym">Bruchus obtectus</name>
    <dbReference type="NCBI Taxonomy" id="200917"/>
    <lineage>
        <taxon>Eukaryota</taxon>
        <taxon>Metazoa</taxon>
        <taxon>Ecdysozoa</taxon>
        <taxon>Arthropoda</taxon>
        <taxon>Hexapoda</taxon>
        <taxon>Insecta</taxon>
        <taxon>Pterygota</taxon>
        <taxon>Neoptera</taxon>
        <taxon>Endopterygota</taxon>
        <taxon>Coleoptera</taxon>
        <taxon>Polyphaga</taxon>
        <taxon>Cucujiformia</taxon>
        <taxon>Chrysomeloidea</taxon>
        <taxon>Chrysomelidae</taxon>
        <taxon>Bruchinae</taxon>
        <taxon>Bruchini</taxon>
        <taxon>Acanthoscelides</taxon>
    </lineage>
</organism>
<comment type="subcellular location">
    <subcellularLocation>
        <location evidence="1">Nucleus</location>
    </subcellularLocation>
</comment>
<feature type="coiled-coil region" evidence="2">
    <location>
        <begin position="566"/>
        <end position="593"/>
    </location>
</feature>
<dbReference type="InterPro" id="IPR009057">
    <property type="entry name" value="Homeodomain-like_sf"/>
</dbReference>
<dbReference type="AlphaFoldDB" id="A0A9P0P025"/>
<keyword evidence="7" id="KW-1185">Reference proteome</keyword>
<gene>
    <name evidence="6" type="ORF">ACAOBT_LOCUS3383</name>
</gene>
<dbReference type="InterPro" id="IPR036397">
    <property type="entry name" value="RNaseH_sf"/>
</dbReference>
<evidence type="ECO:0000256" key="2">
    <source>
        <dbReference type="SAM" id="Coils"/>
    </source>
</evidence>
<evidence type="ECO:0000256" key="3">
    <source>
        <dbReference type="SAM" id="MobiDB-lite"/>
    </source>
</evidence>
<dbReference type="InterPro" id="IPR004875">
    <property type="entry name" value="DDE_SF_endonuclease_dom"/>
</dbReference>
<dbReference type="GO" id="GO:0003677">
    <property type="term" value="F:DNA binding"/>
    <property type="evidence" value="ECO:0007669"/>
    <property type="project" value="InterPro"/>
</dbReference>
<evidence type="ECO:0000313" key="7">
    <source>
        <dbReference type="Proteomes" id="UP001152888"/>
    </source>
</evidence>
<dbReference type="Proteomes" id="UP001152888">
    <property type="component" value="Unassembled WGS sequence"/>
</dbReference>
<dbReference type="PANTHER" id="PTHR19303:SF74">
    <property type="entry name" value="POGO TRANSPOSABLE ELEMENT WITH KRAB DOMAIN"/>
    <property type="match status" value="1"/>
</dbReference>
<dbReference type="EMBL" id="CAKOFQ010006684">
    <property type="protein sequence ID" value="CAH1959809.1"/>
    <property type="molecule type" value="Genomic_DNA"/>
</dbReference>
<dbReference type="Pfam" id="PF05225">
    <property type="entry name" value="HTH_psq"/>
    <property type="match status" value="1"/>
</dbReference>
<feature type="domain" description="DDE-1" evidence="4">
    <location>
        <begin position="279"/>
        <end position="379"/>
    </location>
</feature>
<feature type="region of interest" description="Disordered" evidence="3">
    <location>
        <begin position="431"/>
        <end position="459"/>
    </location>
</feature>
<evidence type="ECO:0000259" key="5">
    <source>
        <dbReference type="Pfam" id="PF05225"/>
    </source>
</evidence>
<evidence type="ECO:0008006" key="8">
    <source>
        <dbReference type="Google" id="ProtNLM"/>
    </source>
</evidence>
<feature type="domain" description="HTH psq-type" evidence="5">
    <location>
        <begin position="64"/>
        <end position="101"/>
    </location>
</feature>
<keyword evidence="2" id="KW-0175">Coiled coil</keyword>
<dbReference type="InterPro" id="IPR007889">
    <property type="entry name" value="HTH_Psq"/>
</dbReference>
<dbReference type="SUPFAM" id="SSF46689">
    <property type="entry name" value="Homeodomain-like"/>
    <property type="match status" value="1"/>
</dbReference>
<comment type="caution">
    <text evidence="6">The sequence shown here is derived from an EMBL/GenBank/DDBJ whole genome shotgun (WGS) entry which is preliminary data.</text>
</comment>
<dbReference type="GO" id="GO:0005634">
    <property type="term" value="C:nucleus"/>
    <property type="evidence" value="ECO:0007669"/>
    <property type="project" value="UniProtKB-SubCell"/>
</dbReference>
<dbReference type="InterPro" id="IPR050863">
    <property type="entry name" value="CenT-Element_Derived"/>
</dbReference>